<dbReference type="AlphaFoldDB" id="A0AAN8FFE1"/>
<reference evidence="2 3" key="1">
    <citation type="submission" date="2019-10" db="EMBL/GenBank/DDBJ databases">
        <title>Assembly and Annotation for the nematode Trichostrongylus colubriformis.</title>
        <authorList>
            <person name="Martin J."/>
        </authorList>
    </citation>
    <scope>NUCLEOTIDE SEQUENCE [LARGE SCALE GENOMIC DNA]</scope>
    <source>
        <strain evidence="2">G859</strain>
        <tissue evidence="2">Whole worm</tissue>
    </source>
</reference>
<feature type="compositionally biased region" description="Low complexity" evidence="1">
    <location>
        <begin position="214"/>
        <end position="223"/>
    </location>
</feature>
<gene>
    <name evidence="2" type="ORF">GCK32_008125</name>
</gene>
<accession>A0AAN8FFE1</accession>
<organism evidence="2 3">
    <name type="scientific">Trichostrongylus colubriformis</name>
    <name type="common">Black scour worm</name>
    <dbReference type="NCBI Taxonomy" id="6319"/>
    <lineage>
        <taxon>Eukaryota</taxon>
        <taxon>Metazoa</taxon>
        <taxon>Ecdysozoa</taxon>
        <taxon>Nematoda</taxon>
        <taxon>Chromadorea</taxon>
        <taxon>Rhabditida</taxon>
        <taxon>Rhabditina</taxon>
        <taxon>Rhabditomorpha</taxon>
        <taxon>Strongyloidea</taxon>
        <taxon>Trichostrongylidae</taxon>
        <taxon>Trichostrongylus</taxon>
    </lineage>
</organism>
<feature type="non-terminal residue" evidence="2">
    <location>
        <position position="1"/>
    </location>
</feature>
<dbReference type="EMBL" id="WIXE01010208">
    <property type="protein sequence ID" value="KAK5977752.1"/>
    <property type="molecule type" value="Genomic_DNA"/>
</dbReference>
<keyword evidence="3" id="KW-1185">Reference proteome</keyword>
<evidence type="ECO:0000313" key="2">
    <source>
        <dbReference type="EMBL" id="KAK5977752.1"/>
    </source>
</evidence>
<sequence>NDLLTIALSYAELSYKLAIRILRSVSNEETRFDIVKDLVNTVRIFGNSNISRPDRPTTSSSSLALQLVESELNDGGWLEAVSHCSAAHWKCRLIYQLMTICPSPKVFIDASSPFSLQNFLHCMRYGAHCQKLAFISCGVPYGHATIECDFLDGKVDESHIAAMQGNPRYLFEFIRNGFDMNALTSNKSPSGIDADMTVSELLTSLIKMGNGCSNEATSMSSSSRSRKDSPSHSKLTVENVNTLKNIHGIITDWDRCLLSFIRDNVEQKLVSDHRCEVMFDRAVSPVHTIRVSAIPGCDVRTILFGNVPTPLLSRILALISKGKSAMVLCVYSVSIVYTPATGNSDGSPLPLRLRRTVSAGCTVQEASLNDEFHNYSCTLIPDTSSNSDSEWYFVLDVESLKHISTNTTSLRLEVSAPSKTTLLAQFVLVTRKDFDELESL</sequence>
<protein>
    <submittedName>
        <fullName evidence="2">Uncharacterized protein</fullName>
    </submittedName>
</protein>
<proteinExistence type="predicted"/>
<evidence type="ECO:0000313" key="3">
    <source>
        <dbReference type="Proteomes" id="UP001331761"/>
    </source>
</evidence>
<name>A0AAN8FFE1_TRICO</name>
<comment type="caution">
    <text evidence="2">The sequence shown here is derived from an EMBL/GenBank/DDBJ whole genome shotgun (WGS) entry which is preliminary data.</text>
</comment>
<dbReference type="Proteomes" id="UP001331761">
    <property type="component" value="Unassembled WGS sequence"/>
</dbReference>
<feature type="region of interest" description="Disordered" evidence="1">
    <location>
        <begin position="214"/>
        <end position="234"/>
    </location>
</feature>
<evidence type="ECO:0000256" key="1">
    <source>
        <dbReference type="SAM" id="MobiDB-lite"/>
    </source>
</evidence>